<dbReference type="Pfam" id="PF00368">
    <property type="entry name" value="HMG-CoA_red"/>
    <property type="match status" value="1"/>
</dbReference>
<protein>
    <recommendedName>
        <fullName evidence="5">3-hydroxy-3-methylglutaryl coenzyme A reductase</fullName>
        <shortName evidence="5">HMG-CoA reductase</shortName>
        <ecNumber evidence="5">1.1.1.34</ecNumber>
    </recommendedName>
</protein>
<reference evidence="6" key="1">
    <citation type="submission" date="2021-07" db="EMBL/GenBank/DDBJ databases">
        <title>Studies on halocins as antimicrobial molecules from haloarchaea.</title>
        <authorList>
            <person name="Kumar S."/>
            <person name="Khare S.K."/>
        </authorList>
    </citation>
    <scope>NUCLEOTIDE SEQUENCE</scope>
    <source>
        <strain evidence="6">NCIM 5678</strain>
    </source>
</reference>
<name>A0ABY5RE54_HALLR</name>
<dbReference type="PANTHER" id="PTHR10572:SF24">
    <property type="entry name" value="3-HYDROXY-3-METHYLGLUTARYL-COENZYME A REDUCTASE"/>
    <property type="match status" value="1"/>
</dbReference>
<dbReference type="PANTHER" id="PTHR10572">
    <property type="entry name" value="3-HYDROXY-3-METHYLGLUTARYL-COENZYME A REDUCTASE"/>
    <property type="match status" value="1"/>
</dbReference>
<dbReference type="RefSeq" id="WP_258302495.1">
    <property type="nucleotide sequence ID" value="NZ_CP078063.1"/>
</dbReference>
<dbReference type="PROSITE" id="PS50065">
    <property type="entry name" value="HMG_COA_REDUCTASE_4"/>
    <property type="match status" value="1"/>
</dbReference>
<keyword evidence="3 5" id="KW-0560">Oxidoreductase</keyword>
<dbReference type="CDD" id="cd00643">
    <property type="entry name" value="HMG-CoA_reductase_classI"/>
    <property type="match status" value="1"/>
</dbReference>
<evidence type="ECO:0000256" key="1">
    <source>
        <dbReference type="ARBA" id="ARBA00007661"/>
    </source>
</evidence>
<dbReference type="Gene3D" id="3.30.70.420">
    <property type="entry name" value="Hydroxymethylglutaryl-CoA reductase, class I/II, NAD/NADP-binding domain"/>
    <property type="match status" value="1"/>
</dbReference>
<comment type="similarity">
    <text evidence="1 5">Belongs to the HMG-CoA reductase family.</text>
</comment>
<keyword evidence="7" id="KW-1185">Reference proteome</keyword>
<evidence type="ECO:0000313" key="7">
    <source>
        <dbReference type="Proteomes" id="UP001058330"/>
    </source>
</evidence>
<dbReference type="PRINTS" id="PR00071">
    <property type="entry name" value="HMGCOARDTASE"/>
</dbReference>
<evidence type="ECO:0000313" key="6">
    <source>
        <dbReference type="EMBL" id="UVE50335.1"/>
    </source>
</evidence>
<organism evidence="6 7">
    <name type="scientific">Haloferax larsenii</name>
    <dbReference type="NCBI Taxonomy" id="302484"/>
    <lineage>
        <taxon>Archaea</taxon>
        <taxon>Methanobacteriati</taxon>
        <taxon>Methanobacteriota</taxon>
        <taxon>Stenosarchaea group</taxon>
        <taxon>Halobacteria</taxon>
        <taxon>Halobacteriales</taxon>
        <taxon>Haloferacaceae</taxon>
        <taxon>Haloferax</taxon>
    </lineage>
</organism>
<dbReference type="SUPFAM" id="SSF55035">
    <property type="entry name" value="NAD-binding domain of HMG-CoA reductase"/>
    <property type="match status" value="1"/>
</dbReference>
<evidence type="ECO:0000256" key="3">
    <source>
        <dbReference type="ARBA" id="ARBA00023002"/>
    </source>
</evidence>
<dbReference type="InterPro" id="IPR009023">
    <property type="entry name" value="HMG_CoA_Rdtase_NAD(P)-bd_sf"/>
</dbReference>
<dbReference type="GeneID" id="74527231"/>
<dbReference type="PROSITE" id="PS00066">
    <property type="entry name" value="HMG_COA_REDUCTASE_1"/>
    <property type="match status" value="1"/>
</dbReference>
<gene>
    <name evidence="6" type="primary">hmgA</name>
    <name evidence="6" type="ORF">KU306_00025</name>
</gene>
<comment type="pathway">
    <text evidence="5">Metabolic intermediate biosynthesis; (R)-mevalonate biosynthesis; (R)-mevalonate from acetyl-CoA: step 3/3.</text>
</comment>
<dbReference type="InterPro" id="IPR009029">
    <property type="entry name" value="HMG_CoA_Rdtase_sub-bd_dom_sf"/>
</dbReference>
<dbReference type="PROSITE" id="PS00318">
    <property type="entry name" value="HMG_COA_REDUCTASE_2"/>
    <property type="match status" value="1"/>
</dbReference>
<dbReference type="NCBIfam" id="TIGR00533">
    <property type="entry name" value="HMG_CoA_R_NADP"/>
    <property type="match status" value="1"/>
</dbReference>
<dbReference type="EMBL" id="CP078063">
    <property type="protein sequence ID" value="UVE50335.1"/>
    <property type="molecule type" value="Genomic_DNA"/>
</dbReference>
<dbReference type="InterPro" id="IPR002202">
    <property type="entry name" value="HMG_CoA_Rdtase"/>
</dbReference>
<dbReference type="InterPro" id="IPR004554">
    <property type="entry name" value="HMG_CoA_Rdtase_eu_arc"/>
</dbReference>
<evidence type="ECO:0000256" key="5">
    <source>
        <dbReference type="RuleBase" id="RU361219"/>
    </source>
</evidence>
<evidence type="ECO:0000256" key="2">
    <source>
        <dbReference type="ARBA" id="ARBA00022857"/>
    </source>
</evidence>
<sequence length="403" mass="41454">MTDAASLADRVREGELRLHELEAHADADTAAEARRLLVESQSGASLDSVGNYGFPAEAAETAIENMVGAIQVPMGVAGPVEIDGGSVDSETYLPLATTEGALLASVNRGCSVINSAGGATARVLKSGMTRAPVFRVADVAEAEALVSWTRDNFETLKDAAEETTNHGELLDVTPYVVGNSVFLRFRYDTKDAMGMNMVTIATEAACDVVEDETTASLVALSGNLCTDKKPAAINAVEGRGRSVTADVRIPRDVVEDRLHTTPEAIAELNTRKNLIGSAKAASFGFNAHVANVVAAMFLATGQDEAQVVEGSNAITTAEVQDGDLYVSVSIASLEVGTVGGGTKLPTQAEGLDILGVRGGGDPAGSNADALAEAIAVGSLAGELSLLSALASRNLSSAHADLGR</sequence>
<comment type="catalytic activity">
    <reaction evidence="4 5">
        <text>(R)-mevalonate + 2 NADP(+) + CoA = (3S)-3-hydroxy-3-methylglutaryl-CoA + 2 NADPH + 2 H(+)</text>
        <dbReference type="Rhea" id="RHEA:15989"/>
        <dbReference type="ChEBI" id="CHEBI:15378"/>
        <dbReference type="ChEBI" id="CHEBI:36464"/>
        <dbReference type="ChEBI" id="CHEBI:43074"/>
        <dbReference type="ChEBI" id="CHEBI:57287"/>
        <dbReference type="ChEBI" id="CHEBI:57783"/>
        <dbReference type="ChEBI" id="CHEBI:58349"/>
        <dbReference type="EC" id="1.1.1.34"/>
    </reaction>
</comment>
<proteinExistence type="inferred from homology"/>
<keyword evidence="2 5" id="KW-0521">NADP</keyword>
<dbReference type="GO" id="GO:0004420">
    <property type="term" value="F:hydroxymethylglutaryl-CoA reductase (NADPH) activity"/>
    <property type="evidence" value="ECO:0007669"/>
    <property type="project" value="UniProtKB-EC"/>
</dbReference>
<dbReference type="Proteomes" id="UP001058330">
    <property type="component" value="Chromosome"/>
</dbReference>
<dbReference type="InterPro" id="IPR023074">
    <property type="entry name" value="HMG_CoA_Rdtase_cat_sf"/>
</dbReference>
<evidence type="ECO:0000256" key="4">
    <source>
        <dbReference type="ARBA" id="ARBA00049903"/>
    </source>
</evidence>
<dbReference type="EC" id="1.1.1.34" evidence="5"/>
<dbReference type="InterPro" id="IPR023076">
    <property type="entry name" value="HMG_CoA_Rdtase_CS"/>
</dbReference>
<dbReference type="SUPFAM" id="SSF56542">
    <property type="entry name" value="Substrate-binding domain of HMG-CoA reductase"/>
    <property type="match status" value="1"/>
</dbReference>
<dbReference type="Gene3D" id="3.90.770.10">
    <property type="entry name" value="3-hydroxy-3-methylglutaryl-coenzyme A Reductase, Chain A, domain 2"/>
    <property type="match status" value="1"/>
</dbReference>
<accession>A0ABY5RE54</accession>